<dbReference type="AlphaFoldDB" id="A0A9P4LR57"/>
<organism evidence="8 9">
    <name type="scientific">Saccharata proteae CBS 121410</name>
    <dbReference type="NCBI Taxonomy" id="1314787"/>
    <lineage>
        <taxon>Eukaryota</taxon>
        <taxon>Fungi</taxon>
        <taxon>Dikarya</taxon>
        <taxon>Ascomycota</taxon>
        <taxon>Pezizomycotina</taxon>
        <taxon>Dothideomycetes</taxon>
        <taxon>Dothideomycetes incertae sedis</taxon>
        <taxon>Botryosphaeriales</taxon>
        <taxon>Saccharataceae</taxon>
        <taxon>Saccharata</taxon>
    </lineage>
</organism>
<evidence type="ECO:0000313" key="8">
    <source>
        <dbReference type="EMBL" id="KAF2083220.1"/>
    </source>
</evidence>
<keyword evidence="4 7" id="KW-1133">Transmembrane helix</keyword>
<evidence type="ECO:0000256" key="4">
    <source>
        <dbReference type="ARBA" id="ARBA00022989"/>
    </source>
</evidence>
<evidence type="ECO:0000256" key="2">
    <source>
        <dbReference type="ARBA" id="ARBA00022448"/>
    </source>
</evidence>
<accession>A0A9P4LR57</accession>
<feature type="transmembrane region" description="Helical" evidence="7">
    <location>
        <begin position="68"/>
        <end position="89"/>
    </location>
</feature>
<gene>
    <name evidence="8" type="ORF">K490DRAFT_76715</name>
</gene>
<dbReference type="PANTHER" id="PTHR23502">
    <property type="entry name" value="MAJOR FACILITATOR SUPERFAMILY"/>
    <property type="match status" value="1"/>
</dbReference>
<protein>
    <submittedName>
        <fullName evidence="8">MFS general substrate transporter</fullName>
    </submittedName>
</protein>
<evidence type="ECO:0000256" key="7">
    <source>
        <dbReference type="SAM" id="Phobius"/>
    </source>
</evidence>
<evidence type="ECO:0000313" key="9">
    <source>
        <dbReference type="Proteomes" id="UP000799776"/>
    </source>
</evidence>
<comment type="subcellular location">
    <subcellularLocation>
        <location evidence="1">Membrane</location>
        <topology evidence="1">Multi-pass membrane protein</topology>
    </subcellularLocation>
</comment>
<comment type="caution">
    <text evidence="8">The sequence shown here is derived from an EMBL/GenBank/DDBJ whole genome shotgun (WGS) entry which is preliminary data.</text>
</comment>
<evidence type="ECO:0000256" key="5">
    <source>
        <dbReference type="ARBA" id="ARBA00023136"/>
    </source>
</evidence>
<dbReference type="GO" id="GO:0022857">
    <property type="term" value="F:transmembrane transporter activity"/>
    <property type="evidence" value="ECO:0007669"/>
    <property type="project" value="InterPro"/>
</dbReference>
<feature type="transmembrane region" description="Helical" evidence="7">
    <location>
        <begin position="302"/>
        <end position="324"/>
    </location>
</feature>
<reference evidence="8" key="1">
    <citation type="journal article" date="2020" name="Stud. Mycol.">
        <title>101 Dothideomycetes genomes: a test case for predicting lifestyles and emergence of pathogens.</title>
        <authorList>
            <person name="Haridas S."/>
            <person name="Albert R."/>
            <person name="Binder M."/>
            <person name="Bloem J."/>
            <person name="Labutti K."/>
            <person name="Salamov A."/>
            <person name="Andreopoulos B."/>
            <person name="Baker S."/>
            <person name="Barry K."/>
            <person name="Bills G."/>
            <person name="Bluhm B."/>
            <person name="Cannon C."/>
            <person name="Castanera R."/>
            <person name="Culley D."/>
            <person name="Daum C."/>
            <person name="Ezra D."/>
            <person name="Gonzalez J."/>
            <person name="Henrissat B."/>
            <person name="Kuo A."/>
            <person name="Liang C."/>
            <person name="Lipzen A."/>
            <person name="Lutzoni F."/>
            <person name="Magnuson J."/>
            <person name="Mondo S."/>
            <person name="Nolan M."/>
            <person name="Ohm R."/>
            <person name="Pangilinan J."/>
            <person name="Park H.-J."/>
            <person name="Ramirez L."/>
            <person name="Alfaro M."/>
            <person name="Sun H."/>
            <person name="Tritt A."/>
            <person name="Yoshinaga Y."/>
            <person name="Zwiers L.-H."/>
            <person name="Turgeon B."/>
            <person name="Goodwin S."/>
            <person name="Spatafora J."/>
            <person name="Crous P."/>
            <person name="Grigoriev I."/>
        </authorList>
    </citation>
    <scope>NUCLEOTIDE SEQUENCE</scope>
    <source>
        <strain evidence="8">CBS 121410</strain>
    </source>
</reference>
<feature type="transmembrane region" description="Helical" evidence="7">
    <location>
        <begin position="330"/>
        <end position="359"/>
    </location>
</feature>
<keyword evidence="9" id="KW-1185">Reference proteome</keyword>
<evidence type="ECO:0000256" key="6">
    <source>
        <dbReference type="SAM" id="MobiDB-lite"/>
    </source>
</evidence>
<keyword evidence="2" id="KW-0813">Transport</keyword>
<dbReference type="Pfam" id="PF07690">
    <property type="entry name" value="MFS_1"/>
    <property type="match status" value="1"/>
</dbReference>
<dbReference type="Gene3D" id="1.20.1250.20">
    <property type="entry name" value="MFS general substrate transporter like domains"/>
    <property type="match status" value="1"/>
</dbReference>
<dbReference type="OrthoDB" id="2441642at2759"/>
<dbReference type="PANTHER" id="PTHR23502:SF51">
    <property type="entry name" value="QUINIDINE RESISTANCE PROTEIN 1-RELATED"/>
    <property type="match status" value="1"/>
</dbReference>
<dbReference type="EMBL" id="ML978826">
    <property type="protein sequence ID" value="KAF2083220.1"/>
    <property type="molecule type" value="Genomic_DNA"/>
</dbReference>
<feature type="transmembrane region" description="Helical" evidence="7">
    <location>
        <begin position="136"/>
        <end position="154"/>
    </location>
</feature>
<dbReference type="InterPro" id="IPR011701">
    <property type="entry name" value="MFS"/>
</dbReference>
<evidence type="ECO:0000256" key="3">
    <source>
        <dbReference type="ARBA" id="ARBA00022692"/>
    </source>
</evidence>
<name>A0A9P4LR57_9PEZI</name>
<proteinExistence type="predicted"/>
<dbReference type="GO" id="GO:0005886">
    <property type="term" value="C:plasma membrane"/>
    <property type="evidence" value="ECO:0007669"/>
    <property type="project" value="TreeGrafter"/>
</dbReference>
<keyword evidence="5 7" id="KW-0472">Membrane</keyword>
<dbReference type="Proteomes" id="UP000799776">
    <property type="component" value="Unassembled WGS sequence"/>
</dbReference>
<feature type="region of interest" description="Disordered" evidence="6">
    <location>
        <begin position="1"/>
        <end position="27"/>
    </location>
</feature>
<sequence length="404" mass="44725">MQEVQRAPGPRIQLDEPNREFESRPEEGLGGFLASERNLAPVIATLGSDTERQPRRPVYSAFSSRTKATSIVIIAFGCLSSPLSSQIYLPSLNTMVAAFKVSNADINLTMTTYMIMQGIAPMFYGDLAYQAGRRPVYIMCFTIYFFANLGLALQRNYAALLVLRALQSCGSSNTITLGYGVTADIVTSAERGTSGLATHSGGISQFLGWPSIFCVVGDGSLPPQGWNRSLLNIVHDRRDPGRFFCVLVPFPSILGDIYGFNDLYIGLFYFYNKRPFSFSAATSGIFWGRFLDYKYSRTARRLVLTIDPKLVFGATFTLIWGRVLHARTSLALPLVVLFLAGFFLGGGSTMITSLLVYLYPQSPATAKGAFNLCRSYCSFIVKYKINSRGLGYRYYRLGTLLPRN</sequence>
<evidence type="ECO:0000256" key="1">
    <source>
        <dbReference type="ARBA" id="ARBA00004141"/>
    </source>
</evidence>
<dbReference type="SUPFAM" id="SSF103473">
    <property type="entry name" value="MFS general substrate transporter"/>
    <property type="match status" value="1"/>
</dbReference>
<dbReference type="Gene3D" id="1.20.1720.10">
    <property type="entry name" value="Multidrug resistance protein D"/>
    <property type="match status" value="1"/>
</dbReference>
<keyword evidence="3 7" id="KW-0812">Transmembrane</keyword>
<dbReference type="InterPro" id="IPR036259">
    <property type="entry name" value="MFS_trans_sf"/>
</dbReference>
<feature type="compositionally biased region" description="Basic and acidic residues" evidence="6">
    <location>
        <begin position="13"/>
        <end position="27"/>
    </location>
</feature>